<dbReference type="Gene3D" id="3.40.50.1110">
    <property type="entry name" value="SGNH hydrolase"/>
    <property type="match status" value="1"/>
</dbReference>
<dbReference type="AlphaFoldDB" id="A0A7K1YES1"/>
<proteinExistence type="predicted"/>
<dbReference type="EMBL" id="WVHT01000013">
    <property type="protein sequence ID" value="MXV53107.1"/>
    <property type="molecule type" value="Genomic_DNA"/>
</dbReference>
<sequence length="437" mass="46356">MKFNNKINYIVASALLFIAACKPSIDAPSVSKGQADFSRYISVGNSLTAGYADGGLYLEGQKASYPEMLAGQMKAAGGGDFKTPFFNEDQANGSGYLHISGFNTDGTPQITPVKDNLAVRGQVAIPGFGNVTLYTKYSGDINNYGVPGIKLQQINYAPYGNLNGYYERLLPGNAGTNNTPYIDFVTAKPFTFFSCWLGNNDALGYATSGGANPADQLTDKNQFAQLYTFAIARLTANGAKGVVATIPDVTSIPYFTTVTYAALLAGAQKVSPAVQAIFIQASDAPGGVRAATAQDLFTLTLNSDGVFGKPNAAGIPYGLHPLNPIESKYVLDKTETANVKDYVSYYNSVIKSVAASKGLAVMDAFTVLGQFKAGKVVDGVTVNSNFVTGNLFSLDGVHLTPFGYALVANEFIKSINSQYGSTLSTVDPTKYRMVKFP</sequence>
<dbReference type="RefSeq" id="WP_160846285.1">
    <property type="nucleotide sequence ID" value="NZ_WVHT01000013.1"/>
</dbReference>
<reference evidence="1 2" key="1">
    <citation type="submission" date="2019-11" db="EMBL/GenBank/DDBJ databases">
        <title>Pedobacter sp. HMF7647 Genome sequencing and assembly.</title>
        <authorList>
            <person name="Kang H."/>
            <person name="Kim H."/>
            <person name="Joh K."/>
        </authorList>
    </citation>
    <scope>NUCLEOTIDE SEQUENCE [LARGE SCALE GENOMIC DNA]</scope>
    <source>
        <strain evidence="1 2">HMF7647</strain>
    </source>
</reference>
<name>A0A7K1YES1_9SPHI</name>
<evidence type="ECO:0000313" key="1">
    <source>
        <dbReference type="EMBL" id="MXV53107.1"/>
    </source>
</evidence>
<accession>A0A7K1YES1</accession>
<protein>
    <submittedName>
        <fullName evidence="1">G-D-S-L family lipolytic protein</fullName>
    </submittedName>
</protein>
<dbReference type="Proteomes" id="UP000466586">
    <property type="component" value="Unassembled WGS sequence"/>
</dbReference>
<comment type="caution">
    <text evidence="1">The sequence shown here is derived from an EMBL/GenBank/DDBJ whole genome shotgun (WGS) entry which is preliminary data.</text>
</comment>
<gene>
    <name evidence="1" type="ORF">GS399_19245</name>
</gene>
<keyword evidence="2" id="KW-1185">Reference proteome</keyword>
<dbReference type="GO" id="GO:0016788">
    <property type="term" value="F:hydrolase activity, acting on ester bonds"/>
    <property type="evidence" value="ECO:0007669"/>
    <property type="project" value="UniProtKB-ARBA"/>
</dbReference>
<dbReference type="InterPro" id="IPR036514">
    <property type="entry name" value="SGNH_hydro_sf"/>
</dbReference>
<evidence type="ECO:0000313" key="2">
    <source>
        <dbReference type="Proteomes" id="UP000466586"/>
    </source>
</evidence>
<organism evidence="1 2">
    <name type="scientific">Hufsiella arboris</name>
    <dbReference type="NCBI Taxonomy" id="2695275"/>
    <lineage>
        <taxon>Bacteria</taxon>
        <taxon>Pseudomonadati</taxon>
        <taxon>Bacteroidota</taxon>
        <taxon>Sphingobacteriia</taxon>
        <taxon>Sphingobacteriales</taxon>
        <taxon>Sphingobacteriaceae</taxon>
        <taxon>Hufsiella</taxon>
    </lineage>
</organism>
<dbReference type="PROSITE" id="PS51257">
    <property type="entry name" value="PROKAR_LIPOPROTEIN"/>
    <property type="match status" value="1"/>
</dbReference>
<dbReference type="SUPFAM" id="SSF52266">
    <property type="entry name" value="SGNH hydrolase"/>
    <property type="match status" value="1"/>
</dbReference>